<organism evidence="3 4">
    <name type="scientific">Aestuariispira insulae</name>
    <dbReference type="NCBI Taxonomy" id="1461337"/>
    <lineage>
        <taxon>Bacteria</taxon>
        <taxon>Pseudomonadati</taxon>
        <taxon>Pseudomonadota</taxon>
        <taxon>Alphaproteobacteria</taxon>
        <taxon>Rhodospirillales</taxon>
        <taxon>Kiloniellaceae</taxon>
        <taxon>Aestuariispira</taxon>
    </lineage>
</organism>
<dbReference type="EMBL" id="QRDW01000003">
    <property type="protein sequence ID" value="RED51385.1"/>
    <property type="molecule type" value="Genomic_DNA"/>
</dbReference>
<dbReference type="AlphaFoldDB" id="A0A3D9HPQ6"/>
<dbReference type="RefSeq" id="WP_115936281.1">
    <property type="nucleotide sequence ID" value="NZ_QRDW01000003.1"/>
</dbReference>
<sequence>MKWVSRLFLLTMLGALTNCAAIVTGTDQEIEVTTQPAGATCQLSQGNERVSTIPSTPRTVSVDRSWSDLYITCEKKGHLPETVMVPSELEPVTFGNILIGGIIGFSVDAATGSMREYPDEQFFVLVPGEFSSAQDAHDYFNELSELVIRREMIKEGKLKRTCLNWGDDVPECQVQEEDMSDALWKKLEKVEDKRLLALDRLTGRDKSLAGGLKQKGNMPDNHPVREEIPSSSKAASKPVNPYYQPFLI</sequence>
<feature type="chain" id="PRO_5017600239" description="PEGA domain-containing protein" evidence="2">
    <location>
        <begin position="21"/>
        <end position="248"/>
    </location>
</feature>
<keyword evidence="4" id="KW-1185">Reference proteome</keyword>
<evidence type="ECO:0000256" key="1">
    <source>
        <dbReference type="SAM" id="MobiDB-lite"/>
    </source>
</evidence>
<evidence type="ECO:0000256" key="2">
    <source>
        <dbReference type="SAM" id="SignalP"/>
    </source>
</evidence>
<name>A0A3D9HPQ6_9PROT</name>
<evidence type="ECO:0008006" key="5">
    <source>
        <dbReference type="Google" id="ProtNLM"/>
    </source>
</evidence>
<comment type="caution">
    <text evidence="3">The sequence shown here is derived from an EMBL/GenBank/DDBJ whole genome shotgun (WGS) entry which is preliminary data.</text>
</comment>
<feature type="signal peptide" evidence="2">
    <location>
        <begin position="1"/>
        <end position="20"/>
    </location>
</feature>
<dbReference type="Proteomes" id="UP000256845">
    <property type="component" value="Unassembled WGS sequence"/>
</dbReference>
<accession>A0A3D9HPQ6</accession>
<proteinExistence type="predicted"/>
<dbReference type="OrthoDB" id="7283452at2"/>
<gene>
    <name evidence="3" type="ORF">DFP90_103185</name>
</gene>
<keyword evidence="2" id="KW-0732">Signal</keyword>
<protein>
    <recommendedName>
        <fullName evidence="5">PEGA domain-containing protein</fullName>
    </recommendedName>
</protein>
<feature type="region of interest" description="Disordered" evidence="1">
    <location>
        <begin position="207"/>
        <end position="240"/>
    </location>
</feature>
<evidence type="ECO:0000313" key="3">
    <source>
        <dbReference type="EMBL" id="RED51385.1"/>
    </source>
</evidence>
<reference evidence="3 4" key="1">
    <citation type="submission" date="2018-07" db="EMBL/GenBank/DDBJ databases">
        <title>Genomic Encyclopedia of Type Strains, Phase III (KMG-III): the genomes of soil and plant-associated and newly described type strains.</title>
        <authorList>
            <person name="Whitman W."/>
        </authorList>
    </citation>
    <scope>NUCLEOTIDE SEQUENCE [LARGE SCALE GENOMIC DNA]</scope>
    <source>
        <strain evidence="3 4">CECT 8488</strain>
    </source>
</reference>
<evidence type="ECO:0000313" key="4">
    <source>
        <dbReference type="Proteomes" id="UP000256845"/>
    </source>
</evidence>